<dbReference type="Proteomes" id="UP000310158">
    <property type="component" value="Unassembled WGS sequence"/>
</dbReference>
<organism evidence="4 5">
    <name type="scientific">Bondarzewia mesenterica</name>
    <dbReference type="NCBI Taxonomy" id="1095465"/>
    <lineage>
        <taxon>Eukaryota</taxon>
        <taxon>Fungi</taxon>
        <taxon>Dikarya</taxon>
        <taxon>Basidiomycota</taxon>
        <taxon>Agaricomycotina</taxon>
        <taxon>Agaricomycetes</taxon>
        <taxon>Russulales</taxon>
        <taxon>Bondarzewiaceae</taxon>
        <taxon>Bondarzewia</taxon>
    </lineage>
</organism>
<dbReference type="EMBL" id="SGPL01000229">
    <property type="protein sequence ID" value="THH15108.1"/>
    <property type="molecule type" value="Genomic_DNA"/>
</dbReference>
<dbReference type="InterPro" id="IPR046833">
    <property type="entry name" value="ABC_N"/>
</dbReference>
<reference evidence="4 5" key="1">
    <citation type="submission" date="2019-02" db="EMBL/GenBank/DDBJ databases">
        <title>Genome sequencing of the rare red list fungi Bondarzewia mesenterica.</title>
        <authorList>
            <person name="Buettner E."/>
            <person name="Kellner H."/>
        </authorList>
    </citation>
    <scope>NUCLEOTIDE SEQUENCE [LARGE SCALE GENOMIC DNA]</scope>
    <source>
        <strain evidence="4 5">DSM 108281</strain>
    </source>
</reference>
<feature type="domain" description="ATPase of the ABC class C-terminal" evidence="1">
    <location>
        <begin position="378"/>
        <end position="567"/>
    </location>
</feature>
<name>A0A4S4LTR3_9AGAM</name>
<feature type="domain" description="MRB1590-like C-terminal" evidence="3">
    <location>
        <begin position="583"/>
        <end position="681"/>
    </location>
</feature>
<dbReference type="InterPro" id="IPR019195">
    <property type="entry name" value="ABC_ATPase_put"/>
</dbReference>
<dbReference type="InterPro" id="IPR046834">
    <property type="entry name" value="ABC_ATPase_C"/>
</dbReference>
<dbReference type="InterPro" id="IPR049069">
    <property type="entry name" value="MRB1590-like_C"/>
</dbReference>
<evidence type="ECO:0000259" key="1">
    <source>
        <dbReference type="Pfam" id="PF09818"/>
    </source>
</evidence>
<dbReference type="PANTHER" id="PTHR38149">
    <property type="entry name" value="ATPASE"/>
    <property type="match status" value="1"/>
</dbReference>
<keyword evidence="5" id="KW-1185">Reference proteome</keyword>
<dbReference type="Pfam" id="PF20446">
    <property type="entry name" value="ABC_N"/>
    <property type="match status" value="1"/>
</dbReference>
<proteinExistence type="predicted"/>
<dbReference type="AlphaFoldDB" id="A0A4S4LTR3"/>
<dbReference type="Pfam" id="PF21117">
    <property type="entry name" value="MRB1590_C"/>
    <property type="match status" value="1"/>
</dbReference>
<protein>
    <recommendedName>
        <fullName evidence="6">ATPase</fullName>
    </recommendedName>
</protein>
<accession>A0A4S4LTR3</accession>
<feature type="domain" description="ATPase of the ABC class C-terminal" evidence="1">
    <location>
        <begin position="269"/>
        <end position="357"/>
    </location>
</feature>
<feature type="domain" description="ATPase of the ABC class N-terminal" evidence="2">
    <location>
        <begin position="122"/>
        <end position="262"/>
    </location>
</feature>
<sequence length="718" mass="78544">MIRCILKKRSTDAPDLIEFDRSTVSAGVEVGVYNKSARKCTIWSFDFDYQRFNIHKGCLLQDAVHITKACMGDEAEAEEAEDPSNHQLRTFKLVPLKSASNAREMTMMAYGAAACSLANYIGSWSYGNFDLHIDHIQSDPFARPSKLRVQMKHEVAKYPHELFASPVRNIALSDFLTRSLHNVMRKPSSSNAANWSSAKGGDITIDKPGQQVLQRSSIAVDYTGIEARFTLGFPAQGRTILGDRAAEIFNQDIPLLARHLLYESQNSPELESFVESIEDQESLRHQIRQAGLSAFVANGAVLPRASGASDLPMPGNIVVKFQSPPNLQRSFMLPNRGRVDGMAIPEGITLIAGGGFHVGIVYLTEWPPTFACLLTVRVQGKSTLLDGLAVGCYNHIPGDGREFVVTSPSCVSVRGEDGRLIKNVDISPFINNLPGGASTTSFSTEDASGSTSMAAGVIEALELGADTILFDEDTCATNFLVRDRRMQKLISADPITPLIFKVRSMYSDHKCSSILVIGGCGDYCDVADLVLEMRNYQCYDITDAARQIAQAIPSVVADHEVSTFGSIAHRALGSQDIPPPGTKVTSRGRSAIQIADSTLDLSALTQLSHDSQTRAIAAMLKRLRSIQSERRQLTVVEALLLMRKLLDERGLNAIMEEGQVDGFLAEPRMIELGMAINRLTDADNQSCVLVHHPSLRKQLTLSIILHASSITINQQHNT</sequence>
<evidence type="ECO:0008006" key="6">
    <source>
        <dbReference type="Google" id="ProtNLM"/>
    </source>
</evidence>
<comment type="caution">
    <text evidence="4">The sequence shown here is derived from an EMBL/GenBank/DDBJ whole genome shotgun (WGS) entry which is preliminary data.</text>
</comment>
<gene>
    <name evidence="4" type="ORF">EW146_g5315</name>
</gene>
<dbReference type="Pfam" id="PF09818">
    <property type="entry name" value="ABC_ATPase"/>
    <property type="match status" value="2"/>
</dbReference>
<evidence type="ECO:0000259" key="2">
    <source>
        <dbReference type="Pfam" id="PF20446"/>
    </source>
</evidence>
<evidence type="ECO:0000313" key="4">
    <source>
        <dbReference type="EMBL" id="THH15108.1"/>
    </source>
</evidence>
<dbReference type="OrthoDB" id="189459at2759"/>
<evidence type="ECO:0000259" key="3">
    <source>
        <dbReference type="Pfam" id="PF21117"/>
    </source>
</evidence>
<dbReference type="PANTHER" id="PTHR38149:SF1">
    <property type="entry name" value="ATPASE"/>
    <property type="match status" value="1"/>
</dbReference>
<evidence type="ECO:0000313" key="5">
    <source>
        <dbReference type="Proteomes" id="UP000310158"/>
    </source>
</evidence>